<evidence type="ECO:0008006" key="3">
    <source>
        <dbReference type="Google" id="ProtNLM"/>
    </source>
</evidence>
<dbReference type="EMBL" id="BNAL01000030">
    <property type="protein sequence ID" value="GHG08164.1"/>
    <property type="molecule type" value="Genomic_DNA"/>
</dbReference>
<reference evidence="2" key="1">
    <citation type="journal article" date="2019" name="Int. J. Syst. Evol. Microbiol.">
        <title>The Global Catalogue of Microorganisms (GCM) 10K type strain sequencing project: providing services to taxonomists for standard genome sequencing and annotation.</title>
        <authorList>
            <consortium name="The Broad Institute Genomics Platform"/>
            <consortium name="The Broad Institute Genome Sequencing Center for Infectious Disease"/>
            <person name="Wu L."/>
            <person name="Ma J."/>
        </authorList>
    </citation>
    <scope>NUCLEOTIDE SEQUENCE [LARGE SCALE GENOMIC DNA]</scope>
    <source>
        <strain evidence="2">CGMCC 1.18439</strain>
    </source>
</reference>
<protein>
    <recommendedName>
        <fullName evidence="3">Phage protein</fullName>
    </recommendedName>
</protein>
<evidence type="ECO:0000313" key="2">
    <source>
        <dbReference type="Proteomes" id="UP000632154"/>
    </source>
</evidence>
<evidence type="ECO:0000313" key="1">
    <source>
        <dbReference type="EMBL" id="GHG08164.1"/>
    </source>
</evidence>
<organism evidence="1 2">
    <name type="scientific">Deinococcus piscis</name>
    <dbReference type="NCBI Taxonomy" id="394230"/>
    <lineage>
        <taxon>Bacteria</taxon>
        <taxon>Thermotogati</taxon>
        <taxon>Deinococcota</taxon>
        <taxon>Deinococci</taxon>
        <taxon>Deinococcales</taxon>
        <taxon>Deinococcaceae</taxon>
        <taxon>Deinococcus</taxon>
    </lineage>
</organism>
<comment type="caution">
    <text evidence="1">The sequence shown here is derived from an EMBL/GenBank/DDBJ whole genome shotgun (WGS) entry which is preliminary data.</text>
</comment>
<sequence length="177" mass="19657">MALTLKQLRSALEHMDAPELRAVVEDLYKASIDNKRLLTAKLNGDISDLRGKLSQELEKAFRTSGRLPSMKVGGAKKALTAFVKVASPVEALDAELAYVEAGVACLNTYGDWPENNYTSMEKVFEAALARAEQLPSDQIPYERLDTLVENADGFGYGFSDQLSWLYDEFLARMERGD</sequence>
<gene>
    <name evidence="1" type="ORF">GCM10017783_20940</name>
</gene>
<proteinExistence type="predicted"/>
<dbReference type="Proteomes" id="UP000632154">
    <property type="component" value="Unassembled WGS sequence"/>
</dbReference>
<dbReference type="RefSeq" id="WP_189643692.1">
    <property type="nucleotide sequence ID" value="NZ_BNAL01000030.1"/>
</dbReference>
<keyword evidence="2" id="KW-1185">Reference proteome</keyword>
<accession>A0ABQ3K8V0</accession>
<name>A0ABQ3K8V0_9DEIO</name>